<feature type="transmembrane region" description="Helical" evidence="6">
    <location>
        <begin position="46"/>
        <end position="66"/>
    </location>
</feature>
<dbReference type="EMBL" id="JH597758">
    <property type="protein sequence ID" value="EHP71188.1"/>
    <property type="molecule type" value="Genomic_DNA"/>
</dbReference>
<keyword evidence="2" id="KW-1003">Cell membrane</keyword>
<dbReference type="Proteomes" id="UP000003980">
    <property type="component" value="Unassembled WGS sequence"/>
</dbReference>
<feature type="transmembrane region" description="Helical" evidence="6">
    <location>
        <begin position="346"/>
        <end position="365"/>
    </location>
</feature>
<keyword evidence="8" id="KW-1185">Reference proteome</keyword>
<evidence type="ECO:0000256" key="5">
    <source>
        <dbReference type="ARBA" id="ARBA00023136"/>
    </source>
</evidence>
<organism evidence="7 8">
    <name type="scientific">Metallosphaera yellowstonensis MK1</name>
    <dbReference type="NCBI Taxonomy" id="671065"/>
    <lineage>
        <taxon>Archaea</taxon>
        <taxon>Thermoproteota</taxon>
        <taxon>Thermoprotei</taxon>
        <taxon>Sulfolobales</taxon>
        <taxon>Sulfolobaceae</taxon>
        <taxon>Metallosphaera</taxon>
    </lineage>
</organism>
<dbReference type="GO" id="GO:0005886">
    <property type="term" value="C:plasma membrane"/>
    <property type="evidence" value="ECO:0007669"/>
    <property type="project" value="UniProtKB-SubCell"/>
</dbReference>
<gene>
    <name evidence="7" type="ORF">MetMK1DRAFT_00001460</name>
</gene>
<feature type="transmembrane region" description="Helical" evidence="6">
    <location>
        <begin position="430"/>
        <end position="448"/>
    </location>
</feature>
<dbReference type="eggNOG" id="arCOG02209">
    <property type="taxonomic scope" value="Archaea"/>
</dbReference>
<keyword evidence="4 6" id="KW-1133">Transmembrane helix</keyword>
<feature type="transmembrane region" description="Helical" evidence="6">
    <location>
        <begin position="401"/>
        <end position="418"/>
    </location>
</feature>
<dbReference type="PANTHER" id="PTHR30250:SF28">
    <property type="entry name" value="POLYSACCHARIDE BIOSYNTHESIS PROTEIN"/>
    <property type="match status" value="1"/>
</dbReference>
<dbReference type="InterPro" id="IPR050833">
    <property type="entry name" value="Poly_Biosynth_Transport"/>
</dbReference>
<evidence type="ECO:0000256" key="2">
    <source>
        <dbReference type="ARBA" id="ARBA00022475"/>
    </source>
</evidence>
<accession>H2C0S5</accession>
<comment type="subcellular location">
    <subcellularLocation>
        <location evidence="1">Cell membrane</location>
        <topology evidence="1">Multi-pass membrane protein</topology>
    </subcellularLocation>
</comment>
<dbReference type="Pfam" id="PF01943">
    <property type="entry name" value="Polysacc_synt"/>
    <property type="match status" value="1"/>
</dbReference>
<keyword evidence="5 6" id="KW-0472">Membrane</keyword>
<evidence type="ECO:0000313" key="8">
    <source>
        <dbReference type="Proteomes" id="UP000003980"/>
    </source>
</evidence>
<sequence length="506" mass="56395">MSELTDLGKGLITNYVNLFNGRFISHLIGAIGSFLIIRILQPEEYGALSVAMAFPTMLMVFGNLGINTAVTRYVSKFKDVNLDFAKSVILSGMLFDFIFGSGLSILGYFISPYVFSVIYDKPALVNFGRLASIYSLTYWSFSSIFSGFLGFEMTNYNSRLWTAHYAFQTLFTVSLALAWERIEGAIVGYILGYAAATIYGLYILWNRKILTGAAPKLSTLTEMLKYSLPLVVSSSVGNIFGIYTTSIINRFLTVVDLSNLNAASKIGFFFDTIFNPLSFAVQPLLSKIDRSDSIKMVKVVTELMKLNSLLELPIIIAVIALANPIIDLIAGPRYSSASLYLRLAMIGFLLGPLSGRSVLGTLLIFQGYTKFSMKVGILNNVTYAVLTTLLVLKYGASGYFVSSWLSWIPGYIISFVFVRSIINYRFPWKLVGQIALLSCITLSPLFLIPQSINVYGIIISIPLFLVLVKLYIYFDIITKEEINVFLRGMENTNLRFMVKFLAKFLS</sequence>
<reference evidence="7 8" key="1">
    <citation type="submission" date="2012-01" db="EMBL/GenBank/DDBJ databases">
        <title>Improved High-Quality Draft sequence of Metallosphaera yellowstonensis MK1.</title>
        <authorList>
            <consortium name="US DOE Joint Genome Institute"/>
            <person name="Lucas S."/>
            <person name="Han J."/>
            <person name="Cheng J.-F."/>
            <person name="Goodwin L."/>
            <person name="Pitluck S."/>
            <person name="Peters L."/>
            <person name="Teshima H."/>
            <person name="Detter J.C."/>
            <person name="Han C."/>
            <person name="Tapia R."/>
            <person name="Land M."/>
            <person name="Hauser L."/>
            <person name="Kyrpides N."/>
            <person name="Kozubal M."/>
            <person name="Macur R.E."/>
            <person name="Jay Z."/>
            <person name="Inskeep W."/>
            <person name="Woyke T."/>
        </authorList>
    </citation>
    <scope>NUCLEOTIDE SEQUENCE [LARGE SCALE GENOMIC DNA]</scope>
    <source>
        <strain evidence="7 8">MK1</strain>
    </source>
</reference>
<dbReference type="OrthoDB" id="43415at2157"/>
<name>H2C0S5_9CREN</name>
<keyword evidence="3 6" id="KW-0812">Transmembrane</keyword>
<feature type="transmembrane region" description="Helical" evidence="6">
    <location>
        <begin position="185"/>
        <end position="205"/>
    </location>
</feature>
<feature type="transmembrane region" description="Helical" evidence="6">
    <location>
        <begin position="130"/>
        <end position="151"/>
    </location>
</feature>
<feature type="transmembrane region" description="Helical" evidence="6">
    <location>
        <begin position="21"/>
        <end position="40"/>
    </location>
</feature>
<evidence type="ECO:0000256" key="1">
    <source>
        <dbReference type="ARBA" id="ARBA00004651"/>
    </source>
</evidence>
<feature type="transmembrane region" description="Helical" evidence="6">
    <location>
        <begin position="266"/>
        <end position="285"/>
    </location>
</feature>
<evidence type="ECO:0000256" key="6">
    <source>
        <dbReference type="SAM" id="Phobius"/>
    </source>
</evidence>
<feature type="transmembrane region" description="Helical" evidence="6">
    <location>
        <begin position="163"/>
        <end position="179"/>
    </location>
</feature>
<evidence type="ECO:0000256" key="4">
    <source>
        <dbReference type="ARBA" id="ARBA00022989"/>
    </source>
</evidence>
<feature type="transmembrane region" description="Helical" evidence="6">
    <location>
        <begin position="226"/>
        <end position="246"/>
    </location>
</feature>
<feature type="transmembrane region" description="Helical" evidence="6">
    <location>
        <begin position="87"/>
        <end position="110"/>
    </location>
</feature>
<proteinExistence type="predicted"/>
<feature type="transmembrane region" description="Helical" evidence="6">
    <location>
        <begin position="454"/>
        <end position="474"/>
    </location>
</feature>
<dbReference type="InterPro" id="IPR002797">
    <property type="entry name" value="Polysacc_synth"/>
</dbReference>
<protein>
    <submittedName>
        <fullName evidence="7">Membrane protein involved in the export of O-antigen and teichoic acid</fullName>
    </submittedName>
</protein>
<dbReference type="RefSeq" id="WP_009069559.1">
    <property type="nucleotide sequence ID" value="NZ_JH597758.1"/>
</dbReference>
<dbReference type="HOGENOM" id="CLU_544712_0_0_2"/>
<feature type="transmembrane region" description="Helical" evidence="6">
    <location>
        <begin position="306"/>
        <end position="326"/>
    </location>
</feature>
<evidence type="ECO:0000313" key="7">
    <source>
        <dbReference type="EMBL" id="EHP71188.1"/>
    </source>
</evidence>
<dbReference type="AlphaFoldDB" id="H2C0S5"/>
<feature type="transmembrane region" description="Helical" evidence="6">
    <location>
        <begin position="377"/>
        <end position="395"/>
    </location>
</feature>
<dbReference type="PANTHER" id="PTHR30250">
    <property type="entry name" value="PST FAMILY PREDICTED COLANIC ACID TRANSPORTER"/>
    <property type="match status" value="1"/>
</dbReference>
<evidence type="ECO:0000256" key="3">
    <source>
        <dbReference type="ARBA" id="ARBA00022692"/>
    </source>
</evidence>
<dbReference type="STRING" id="671065.MetMK1DRAFT_00001460"/>